<dbReference type="InterPro" id="IPR007780">
    <property type="entry name" value="NAD_Glu_DH_bac"/>
</dbReference>
<evidence type="ECO:0000259" key="4">
    <source>
        <dbReference type="Pfam" id="PF21075"/>
    </source>
</evidence>
<evidence type="ECO:0000259" key="5">
    <source>
        <dbReference type="Pfam" id="PF21076"/>
    </source>
</evidence>
<evidence type="ECO:0000259" key="3">
    <source>
        <dbReference type="Pfam" id="PF21074"/>
    </source>
</evidence>
<dbReference type="RefSeq" id="WP_285231937.1">
    <property type="nucleotide sequence ID" value="NZ_CP116346.1"/>
</dbReference>
<dbReference type="SUPFAM" id="SSF51735">
    <property type="entry name" value="NAD(P)-binding Rossmann-fold domains"/>
    <property type="match status" value="1"/>
</dbReference>
<dbReference type="SUPFAM" id="SSF53223">
    <property type="entry name" value="Aminoacid dehydrogenase-like, N-terminal domain"/>
    <property type="match status" value="1"/>
</dbReference>
<dbReference type="InterPro" id="IPR049064">
    <property type="entry name" value="NAD_Glu_DH_ACT3"/>
</dbReference>
<feature type="domain" description="NAD-glutamate dehydrogenase ACT2" evidence="5">
    <location>
        <begin position="408"/>
        <end position="496"/>
    </location>
</feature>
<dbReference type="InterPro" id="IPR024727">
    <property type="entry name" value="NAD_Glu_DH_N_ACT1"/>
</dbReference>
<dbReference type="InterPro" id="IPR049058">
    <property type="entry name" value="NAD_Glu_DH_HM2"/>
</dbReference>
<reference evidence="7" key="1">
    <citation type="submission" date="2023-01" db="EMBL/GenBank/DDBJ databases">
        <title>Whole genome sequence of Paucibacter sp. S2-9 isolated from pond sediment.</title>
        <authorList>
            <person name="Jung J.Y."/>
        </authorList>
    </citation>
    <scope>NUCLEOTIDE SEQUENCE</scope>
    <source>
        <strain evidence="7">S2-9</strain>
    </source>
</reference>
<dbReference type="Pfam" id="PF05088">
    <property type="entry name" value="Bac_GDH_CD"/>
    <property type="match status" value="1"/>
</dbReference>
<dbReference type="Pfam" id="PF21074">
    <property type="entry name" value="GDH_C"/>
    <property type="match status" value="1"/>
</dbReference>
<dbReference type="PIRSF" id="PIRSF036761">
    <property type="entry name" value="GDH_Mll4104"/>
    <property type="match status" value="1"/>
</dbReference>
<dbReference type="Pfam" id="PF21078">
    <property type="entry name" value="GDH_HM3"/>
    <property type="match status" value="1"/>
</dbReference>
<dbReference type="EMBL" id="CP116346">
    <property type="protein sequence ID" value="WIT10859.1"/>
    <property type="molecule type" value="Genomic_DNA"/>
</dbReference>
<dbReference type="Pfam" id="PF21075">
    <property type="entry name" value="GDH_ACT1"/>
    <property type="match status" value="1"/>
</dbReference>
<dbReference type="InterPro" id="IPR048381">
    <property type="entry name" value="GDH_C"/>
</dbReference>
<feature type="domain" description="NAD-glutamate dehydrogenase ACT3" evidence="6">
    <location>
        <begin position="553"/>
        <end position="626"/>
    </location>
</feature>
<keyword evidence="8" id="KW-1185">Reference proteome</keyword>
<dbReference type="Pfam" id="PF21076">
    <property type="entry name" value="GDH_ACT2"/>
    <property type="match status" value="1"/>
</dbReference>
<accession>A0AA95NEL7</accession>
<evidence type="ECO:0000259" key="6">
    <source>
        <dbReference type="Pfam" id="PF21077"/>
    </source>
</evidence>
<proteinExistence type="predicted"/>
<evidence type="ECO:0000313" key="7">
    <source>
        <dbReference type="EMBL" id="WIT10859.1"/>
    </source>
</evidence>
<dbReference type="Pfam" id="PF21073">
    <property type="entry name" value="GDH_HM1"/>
    <property type="match status" value="1"/>
</dbReference>
<evidence type="ECO:0000256" key="1">
    <source>
        <dbReference type="ARBA" id="ARBA00023002"/>
    </source>
</evidence>
<feature type="domain" description="NAD-glutamate dehydrogenase N-terminal ACT1" evidence="4">
    <location>
        <begin position="35"/>
        <end position="176"/>
    </location>
</feature>
<dbReference type="GO" id="GO:0004069">
    <property type="term" value="F:L-aspartate:2-oxoglutarate aminotransferase activity"/>
    <property type="evidence" value="ECO:0007669"/>
    <property type="project" value="InterPro"/>
</dbReference>
<dbReference type="InterPro" id="IPR049062">
    <property type="entry name" value="NAD_Glu_DH_ACT2"/>
</dbReference>
<dbReference type="InterPro" id="IPR049059">
    <property type="entry name" value="NAD_Glu_DH_HM1"/>
</dbReference>
<dbReference type="Gene3D" id="3.40.50.720">
    <property type="entry name" value="NAD(P)-binding Rossmann-like Domain"/>
    <property type="match status" value="1"/>
</dbReference>
<gene>
    <name evidence="7" type="ORF">PFX98_18355</name>
</gene>
<dbReference type="PANTHER" id="PTHR43403">
    <property type="entry name" value="NAD-SPECIFIC GLUTAMATE DEHYDROGENASE"/>
    <property type="match status" value="1"/>
</dbReference>
<dbReference type="Pfam" id="PF21079">
    <property type="entry name" value="GDH_HM2"/>
    <property type="match status" value="1"/>
</dbReference>
<organism evidence="7 8">
    <name type="scientific">Paucibacter sediminis</name>
    <dbReference type="NCBI Taxonomy" id="3019553"/>
    <lineage>
        <taxon>Bacteria</taxon>
        <taxon>Pseudomonadati</taxon>
        <taxon>Pseudomonadota</taxon>
        <taxon>Betaproteobacteria</taxon>
        <taxon>Burkholderiales</taxon>
        <taxon>Sphaerotilaceae</taxon>
        <taxon>Roseateles</taxon>
    </lineage>
</organism>
<dbReference type="InterPro" id="IPR028971">
    <property type="entry name" value="NAD-GDH_cat"/>
</dbReference>
<dbReference type="KEGG" id="pais:PFX98_18355"/>
<name>A0AA95NEL7_9BURK</name>
<dbReference type="PANTHER" id="PTHR43403:SF1">
    <property type="entry name" value="NAD-SPECIFIC GLUTAMATE DEHYDROGENASE"/>
    <property type="match status" value="1"/>
</dbReference>
<feature type="domain" description="NAD-specific glutamate dehydrogenase C-terminal" evidence="3">
    <location>
        <begin position="1271"/>
        <end position="1602"/>
    </location>
</feature>
<dbReference type="Proteomes" id="UP001177769">
    <property type="component" value="Chromosome"/>
</dbReference>
<dbReference type="Pfam" id="PF21077">
    <property type="entry name" value="GDH_ACT3"/>
    <property type="match status" value="1"/>
</dbReference>
<keyword evidence="1" id="KW-0560">Oxidoreductase</keyword>
<evidence type="ECO:0000313" key="8">
    <source>
        <dbReference type="Proteomes" id="UP001177769"/>
    </source>
</evidence>
<protein>
    <submittedName>
        <fullName evidence="7">NAD-glutamate dehydrogenase</fullName>
    </submittedName>
</protein>
<sequence length="1604" mass="176160">MNDATETAHHERMEAVLAMACERLPADQHAMLENFARGCFRQFDAEDWAERRNEDLCGALLSHWQFGAARAAGRPKVRVFSPTMAEHGWSSRHSVIEIVNDDMPFLVDSASAEINRQGLTLHLIVHPIFAVQRAADDALTALQARAQAPQDGRESWMYIEVDRLVDPQQRAELAAGIERVLADVRAAVEDWQPMLARLRAAAAELAPLEQVLPNAQVAESRAFLEWLADEHLTLLGYRQHELVEQQGADALRLVPGSGLGVLRESEAEQRSGSITVLPANARALARAPTPPLVVTKANTRSTVHRPGYTDYIGVKRYDAQGRVVGEHRFLGLFTSTAYSARVSETPLLRDKVGAIAERAGLPPGGHLAKALHHILETYPRDELFQIADDELYETALGILSLGERQRLRLFLRRDPFDRFVSCLVYVPREAYATDLRIKFQAILMEAFAGVNADFNVLLSDTVLARIHFYVRTTPGQVPAVDQRELELRLAEAARRWGDQLRDALIEAEGDARGIALFKQWSGAFPPEYRERVSARAAVPDVRKMAALTPEAPLALAFYRPLGAAANALGFKVYRLGEAIVLSDSLPMLEHMGVRVLGEQNYRINEKGGAISLHDFELQAQLNEEFEPELLASLFEDCFARVFRGEVENDDFNRLVLRGALAADEIVVLRAYAKYLKQIGFALSQGAIEATLGAHPHLARMLVALFKLRFDPATADEQGAQSQVNAIEQALDRVSNLSEDRVLRQLLALMKATLRTNFWRTGTGHSGAAGPRRSFLSFKLESAKVPGLPEPKPLYEIFVYSPRFEGIHLRGGKVARGGLRWSDRPEDFRTEVLGLVKAQMVKNTVIVPVGSKGGFVLKKAPPASERDAYLKEGVACYQDYLRGLLDLTDNLAGTALVPPPQVRRLDGDDPYLVVAADKGTATFSDYANAVSKEYGHWLGDAFASGGSVGYDHKAMGITARGAWESVKRCFRERGQDIQSSDFTVVGVGDMSGDVFGNGMLLSRHIRLLAAFDHRHVFIDPSPDAARSFAERERLFKLPRSSWADYDTALISAGGGVWSRSEKSIPISPQARAALGIDAERLAPNELLSAILRAPVDLLYNGGIGTYVKASSESHAEVGDRANDALRINGCELRCKVVGEGGNLGFTQRGRIEAASHGVALNTDAIDNSAGVDTSDHEVNIKILLGLASADGEITEKQRNSVLAEMTDEVAALVLRDNYFQTQALSVTGRLGVALLDEEARFIRFLEKAGRLNRAIEFLPSDEEIAERKARGVGLTTPERAVLLAYCKMWLFDEIVASELPEDAWISTALYRYFPAQLRERFGAHIARHPLKREIIATHVLNSMVNRVGSTFVHRLADATGMRPAQVVRAYLATREVMGHVELWQQVEALDNRVADAVQSELLIEEGRLTARATAWFLRSRRLAEPLEQTIARFTPAVQALRTQLAAQAEASPLAQAWVAAGVPAALAQRVASAEGLYAALDIAELADALQRDVAEVAEVHAEVERRLGLARLRQQIEALPAGSYWQALAKAALGDDLWGLRRDIAQQVLMGGAGGADGAGARLAAWEQDKAAALERSQRLLAELAEAKGADLAMLSVALRELRNV</sequence>
<dbReference type="GO" id="GO:0004352">
    <property type="term" value="F:glutamate dehydrogenase (NAD+) activity"/>
    <property type="evidence" value="ECO:0007669"/>
    <property type="project" value="InterPro"/>
</dbReference>
<dbReference type="InterPro" id="IPR046346">
    <property type="entry name" value="Aminoacid_DH-like_N_sf"/>
</dbReference>
<dbReference type="GO" id="GO:0006538">
    <property type="term" value="P:L-glutamate catabolic process"/>
    <property type="evidence" value="ECO:0007669"/>
    <property type="project" value="InterPro"/>
</dbReference>
<dbReference type="InterPro" id="IPR036291">
    <property type="entry name" value="NAD(P)-bd_dom_sf"/>
</dbReference>
<feature type="domain" description="NAD-glutamate dehydrogenase catalytic" evidence="2">
    <location>
        <begin position="726"/>
        <end position="1225"/>
    </location>
</feature>
<dbReference type="InterPro" id="IPR049056">
    <property type="entry name" value="NAD_Glu_DH_HM3"/>
</dbReference>
<evidence type="ECO:0000259" key="2">
    <source>
        <dbReference type="Pfam" id="PF05088"/>
    </source>
</evidence>